<organism evidence="2 3">
    <name type="scientific">Gossypium stocksii</name>
    <dbReference type="NCBI Taxonomy" id="47602"/>
    <lineage>
        <taxon>Eukaryota</taxon>
        <taxon>Viridiplantae</taxon>
        <taxon>Streptophyta</taxon>
        <taxon>Embryophyta</taxon>
        <taxon>Tracheophyta</taxon>
        <taxon>Spermatophyta</taxon>
        <taxon>Magnoliopsida</taxon>
        <taxon>eudicotyledons</taxon>
        <taxon>Gunneridae</taxon>
        <taxon>Pentapetalae</taxon>
        <taxon>rosids</taxon>
        <taxon>malvids</taxon>
        <taxon>Malvales</taxon>
        <taxon>Malvaceae</taxon>
        <taxon>Malvoideae</taxon>
        <taxon>Gossypium</taxon>
    </lineage>
</organism>
<evidence type="ECO:0000313" key="3">
    <source>
        <dbReference type="Proteomes" id="UP000828251"/>
    </source>
</evidence>
<evidence type="ECO:0000256" key="1">
    <source>
        <dbReference type="SAM" id="Phobius"/>
    </source>
</evidence>
<comment type="caution">
    <text evidence="2">The sequence shown here is derived from an EMBL/GenBank/DDBJ whole genome shotgun (WGS) entry which is preliminary data.</text>
</comment>
<keyword evidence="1" id="KW-0812">Transmembrane</keyword>
<reference evidence="2 3" key="1">
    <citation type="journal article" date="2021" name="Plant Biotechnol. J.">
        <title>Multi-omics assisted identification of the key and species-specific regulatory components of drought-tolerant mechanisms in Gossypium stocksii.</title>
        <authorList>
            <person name="Yu D."/>
            <person name="Ke L."/>
            <person name="Zhang D."/>
            <person name="Wu Y."/>
            <person name="Sun Y."/>
            <person name="Mei J."/>
            <person name="Sun J."/>
            <person name="Sun Y."/>
        </authorList>
    </citation>
    <scope>NUCLEOTIDE SEQUENCE [LARGE SCALE GENOMIC DNA]</scope>
    <source>
        <strain evidence="3">cv. E1</strain>
        <tissue evidence="2">Leaf</tissue>
    </source>
</reference>
<keyword evidence="1" id="KW-1133">Transmembrane helix</keyword>
<dbReference type="OrthoDB" id="815707at2759"/>
<keyword evidence="3" id="KW-1185">Reference proteome</keyword>
<name>A0A9D3UF13_9ROSI</name>
<protein>
    <submittedName>
        <fullName evidence="2">Uncharacterized protein</fullName>
    </submittedName>
</protein>
<gene>
    <name evidence="2" type="ORF">J1N35_041199</name>
</gene>
<feature type="transmembrane region" description="Helical" evidence="1">
    <location>
        <begin position="103"/>
        <end position="122"/>
    </location>
</feature>
<proteinExistence type="predicted"/>
<evidence type="ECO:0000313" key="2">
    <source>
        <dbReference type="EMBL" id="KAH1039456.1"/>
    </source>
</evidence>
<keyword evidence="1" id="KW-0472">Membrane</keyword>
<accession>A0A9D3UF13</accession>
<dbReference type="Proteomes" id="UP000828251">
    <property type="component" value="Unassembled WGS sequence"/>
</dbReference>
<dbReference type="AlphaFoldDB" id="A0A9D3UF13"/>
<sequence length="165" mass="18280">MKHSSFDISEAHVIDNYNSWFNSKNGITGTGEESASLFHMPHLYPVPDLPQESLSGDTGETISSLVSTLQMMMDAMTPGQGPNTKTRTKVKTSTEVIPVTVRVNLVSLTVIIITLGFTIYFVKMKIPTASIMEMKQVPHMATTWTMWDFSKASLVLSLVYDNMQG</sequence>
<dbReference type="EMBL" id="JAIQCV010000012">
    <property type="protein sequence ID" value="KAH1039456.1"/>
    <property type="molecule type" value="Genomic_DNA"/>
</dbReference>